<reference evidence="12 13" key="1">
    <citation type="journal article" date="2011" name="J. Bacteriol.">
        <title>Genome sequence of 'Pedosphaera parvula' Ellin514, an aerobic Verrucomicrobial isolate from pasture soil.</title>
        <authorList>
            <person name="Kant R."/>
            <person name="van Passel M.W."/>
            <person name="Sangwan P."/>
            <person name="Palva A."/>
            <person name="Lucas S."/>
            <person name="Copeland A."/>
            <person name="Lapidus A."/>
            <person name="Glavina Del Rio T."/>
            <person name="Dalin E."/>
            <person name="Tice H."/>
            <person name="Bruce D."/>
            <person name="Goodwin L."/>
            <person name="Pitluck S."/>
            <person name="Chertkov O."/>
            <person name="Larimer F.W."/>
            <person name="Land M.L."/>
            <person name="Hauser L."/>
            <person name="Brettin T.S."/>
            <person name="Detter J.C."/>
            <person name="Han S."/>
            <person name="de Vos W.M."/>
            <person name="Janssen P.H."/>
            <person name="Smidt H."/>
        </authorList>
    </citation>
    <scope>NUCLEOTIDE SEQUENCE [LARGE SCALE GENOMIC DNA]</scope>
    <source>
        <strain evidence="12 13">Ellin514</strain>
    </source>
</reference>
<name>B9XRG1_PEDPL</name>
<organism evidence="12 13">
    <name type="scientific">Pedosphaera parvula (strain Ellin514)</name>
    <dbReference type="NCBI Taxonomy" id="320771"/>
    <lineage>
        <taxon>Bacteria</taxon>
        <taxon>Pseudomonadati</taxon>
        <taxon>Verrucomicrobiota</taxon>
        <taxon>Pedosphaerae</taxon>
        <taxon>Pedosphaerales</taxon>
        <taxon>Pedosphaeraceae</taxon>
        <taxon>Pedosphaera</taxon>
    </lineage>
</organism>
<protein>
    <submittedName>
        <fullName evidence="12">Phosphatidylserine decarboxylase related protein</fullName>
        <ecNumber evidence="12">4.1.1.65</ecNumber>
    </submittedName>
</protein>
<dbReference type="STRING" id="320771.Cflav_PD0686"/>
<keyword evidence="6" id="KW-0865">Zymogen</keyword>
<keyword evidence="8 12" id="KW-0456">Lyase</keyword>
<evidence type="ECO:0000256" key="5">
    <source>
        <dbReference type="ARBA" id="ARBA00023136"/>
    </source>
</evidence>
<dbReference type="Pfam" id="PF02666">
    <property type="entry name" value="PS_Dcarbxylase"/>
    <property type="match status" value="1"/>
</dbReference>
<gene>
    <name evidence="12" type="ORF">Cflav_PD0686</name>
</gene>
<evidence type="ECO:0000256" key="1">
    <source>
        <dbReference type="ARBA" id="ARBA00022475"/>
    </source>
</evidence>
<evidence type="ECO:0000256" key="7">
    <source>
        <dbReference type="ARBA" id="ARBA00023209"/>
    </source>
</evidence>
<feature type="transmembrane region" description="Helical" evidence="11">
    <location>
        <begin position="38"/>
        <end position="61"/>
    </location>
</feature>
<evidence type="ECO:0000256" key="3">
    <source>
        <dbReference type="ARBA" id="ARBA00022793"/>
    </source>
</evidence>
<accession>B9XRG1</accession>
<keyword evidence="1" id="KW-1003">Cell membrane</keyword>
<dbReference type="GO" id="GO:0004609">
    <property type="term" value="F:phosphatidylserine decarboxylase activity"/>
    <property type="evidence" value="ECO:0007669"/>
    <property type="project" value="UniProtKB-EC"/>
</dbReference>
<dbReference type="EMBL" id="ABOX02000063">
    <property type="protein sequence ID" value="EEF57595.1"/>
    <property type="molecule type" value="Genomic_DNA"/>
</dbReference>
<keyword evidence="11" id="KW-1133">Transmembrane helix</keyword>
<dbReference type="EC" id="4.1.1.65" evidence="12"/>
<sequence precursor="true">MRHSGKARKAAFKMIFWTLVALGVIFVAGALAAMLGTFILGISIFLVALWGVFALFTLYFFRDPEAKVPTGPDLIVSPSHGVVDTIDEIDEPKFMGGRCQRISVFLSVLNVHVQNAPIAGKVAYYKYTNGQFLNAMKTESATHNENAYIGFESTDHPGEKLGLRLIAGVLARRIVPFVNGGDEVARGERISLIQFGSRTDIYLPLSAKINVKLRDKVVGGETIIGKLE</sequence>
<dbReference type="Proteomes" id="UP000003688">
    <property type="component" value="Unassembled WGS sequence"/>
</dbReference>
<dbReference type="PANTHER" id="PTHR35809:SF1">
    <property type="entry name" value="ARCHAETIDYLSERINE DECARBOXYLASE PROENZYME-RELATED"/>
    <property type="match status" value="1"/>
</dbReference>
<evidence type="ECO:0000256" key="11">
    <source>
        <dbReference type="SAM" id="Phobius"/>
    </source>
</evidence>
<keyword evidence="4" id="KW-0443">Lipid metabolism</keyword>
<evidence type="ECO:0000256" key="10">
    <source>
        <dbReference type="ARBA" id="ARBA00023317"/>
    </source>
</evidence>
<dbReference type="OrthoDB" id="9790893at2"/>
<dbReference type="PANTHER" id="PTHR35809">
    <property type="entry name" value="ARCHAETIDYLSERINE DECARBOXYLASE PROENZYME-RELATED"/>
    <property type="match status" value="1"/>
</dbReference>
<evidence type="ECO:0000256" key="8">
    <source>
        <dbReference type="ARBA" id="ARBA00023239"/>
    </source>
</evidence>
<dbReference type="GO" id="GO:0008654">
    <property type="term" value="P:phospholipid biosynthetic process"/>
    <property type="evidence" value="ECO:0007669"/>
    <property type="project" value="UniProtKB-KW"/>
</dbReference>
<keyword evidence="11" id="KW-0812">Transmembrane</keyword>
<dbReference type="AlphaFoldDB" id="B9XRG1"/>
<keyword evidence="13" id="KW-1185">Reference proteome</keyword>
<evidence type="ECO:0000256" key="9">
    <source>
        <dbReference type="ARBA" id="ARBA00023264"/>
    </source>
</evidence>
<dbReference type="InterPro" id="IPR033175">
    <property type="entry name" value="PSD-A"/>
</dbReference>
<evidence type="ECO:0000256" key="4">
    <source>
        <dbReference type="ARBA" id="ARBA00023098"/>
    </source>
</evidence>
<keyword evidence="9" id="KW-1208">Phospholipid metabolism</keyword>
<keyword evidence="5 11" id="KW-0472">Membrane</keyword>
<keyword evidence="3" id="KW-0210">Decarboxylase</keyword>
<feature type="transmembrane region" description="Helical" evidence="11">
    <location>
        <begin position="12"/>
        <end position="32"/>
    </location>
</feature>
<dbReference type="RefSeq" id="WP_007418399.1">
    <property type="nucleotide sequence ID" value="NZ_ABOX02000063.1"/>
</dbReference>
<keyword evidence="2" id="KW-0444">Lipid biosynthesis</keyword>
<evidence type="ECO:0000313" key="13">
    <source>
        <dbReference type="Proteomes" id="UP000003688"/>
    </source>
</evidence>
<evidence type="ECO:0000256" key="2">
    <source>
        <dbReference type="ARBA" id="ARBA00022516"/>
    </source>
</evidence>
<proteinExistence type="predicted"/>
<comment type="caution">
    <text evidence="12">The sequence shown here is derived from an EMBL/GenBank/DDBJ whole genome shotgun (WGS) entry which is preliminary data.</text>
</comment>
<dbReference type="InterPro" id="IPR003817">
    <property type="entry name" value="PS_Dcarbxylase"/>
</dbReference>
<evidence type="ECO:0000256" key="6">
    <source>
        <dbReference type="ARBA" id="ARBA00023145"/>
    </source>
</evidence>
<keyword evidence="10" id="KW-0670">Pyruvate</keyword>
<keyword evidence="7" id="KW-0594">Phospholipid biosynthesis</keyword>
<evidence type="ECO:0000313" key="12">
    <source>
        <dbReference type="EMBL" id="EEF57595.1"/>
    </source>
</evidence>